<dbReference type="InterPro" id="IPR013563">
    <property type="entry name" value="Oligopep_ABC_C"/>
</dbReference>
<sequence length="529" mass="59270">MHLTQDNNLSEDATLLKIENLSISTQDQTLLESLNLHLRASDTLAIVGESGSGKTISCLAMMGLLPEKLKASGRIIIDSKNILEIDEKTRTYLRGHHIAMIFQEPSTALNPLHRVEKIVGENFILQGWSKNKVQQQVIQLLKDVGIANCEHILKRYPHELSGGQKQRVMIAAALALQPKILIADEPTTALDVILQTQILELLKSLQNKYGMALILISHDLNLVRRYANELIVLHEGQVVEQGQLEQIFENPVSIYTEQLLEHDLGFTQPLSSSYKILSVQQLNVKYPIRSGIFNRIQSYTTAIENITFELTQGEALGVVGESGSGKTSLALALVRLLKSDGQIIFLGQDINHLEQKALRKIRSDLQIVFQDPFGSLNPRMTVGQIIAEGLKVKAVADSEIKQQVKSALIKVELAQDFQYRYPHELSGGQRQRVALARALVVQPKLLILDEPTSALDGTTQKAMIQLLRRLQQTEHLSYIFISHDLNVVKALCHKVIVLRHAKVVEYQPTEQLFNDPQTEYTKQLIRASL</sequence>
<evidence type="ECO:0000259" key="4">
    <source>
        <dbReference type="PROSITE" id="PS50893"/>
    </source>
</evidence>
<proteinExistence type="predicted"/>
<dbReference type="PANTHER" id="PTHR43776">
    <property type="entry name" value="TRANSPORT ATP-BINDING PROTEIN"/>
    <property type="match status" value="1"/>
</dbReference>
<dbReference type="SMART" id="SM00382">
    <property type="entry name" value="AAA"/>
    <property type="match status" value="2"/>
</dbReference>
<dbReference type="SUPFAM" id="SSF52540">
    <property type="entry name" value="P-loop containing nucleoside triphosphate hydrolases"/>
    <property type="match status" value="2"/>
</dbReference>
<dbReference type="PROSITE" id="PS50893">
    <property type="entry name" value="ABC_TRANSPORTER_2"/>
    <property type="match status" value="2"/>
</dbReference>
<dbReference type="Proteomes" id="UP000189376">
    <property type="component" value="Unassembled WGS sequence"/>
</dbReference>
<keyword evidence="6" id="KW-1185">Reference proteome</keyword>
<dbReference type="GO" id="GO:0015833">
    <property type="term" value="P:peptide transport"/>
    <property type="evidence" value="ECO:0007669"/>
    <property type="project" value="InterPro"/>
</dbReference>
<dbReference type="RefSeq" id="WP_077170245.1">
    <property type="nucleotide sequence ID" value="NZ_LFZS01000029.1"/>
</dbReference>
<organism evidence="5 6">
    <name type="scientific">Acinetobacter genomosp. 33YU</name>
    <dbReference type="NCBI Taxonomy" id="1675530"/>
    <lineage>
        <taxon>Bacteria</taxon>
        <taxon>Pseudomonadati</taxon>
        <taxon>Pseudomonadota</taxon>
        <taxon>Gammaproteobacteria</taxon>
        <taxon>Moraxellales</taxon>
        <taxon>Moraxellaceae</taxon>
        <taxon>Acinetobacter</taxon>
    </lineage>
</organism>
<evidence type="ECO:0000256" key="1">
    <source>
        <dbReference type="ARBA" id="ARBA00022448"/>
    </source>
</evidence>
<comment type="caution">
    <text evidence="5">The sequence shown here is derived from an EMBL/GenBank/DDBJ whole genome shotgun (WGS) entry which is preliminary data.</text>
</comment>
<evidence type="ECO:0000313" key="6">
    <source>
        <dbReference type="Proteomes" id="UP000189376"/>
    </source>
</evidence>
<keyword evidence="1" id="KW-0813">Transport</keyword>
<dbReference type="InterPro" id="IPR017871">
    <property type="entry name" value="ABC_transporter-like_CS"/>
</dbReference>
<dbReference type="GO" id="GO:0005524">
    <property type="term" value="F:ATP binding"/>
    <property type="evidence" value="ECO:0007669"/>
    <property type="project" value="UniProtKB-KW"/>
</dbReference>
<evidence type="ECO:0000256" key="3">
    <source>
        <dbReference type="ARBA" id="ARBA00022840"/>
    </source>
</evidence>
<dbReference type="NCBIfam" id="NF008453">
    <property type="entry name" value="PRK11308.1"/>
    <property type="match status" value="2"/>
</dbReference>
<evidence type="ECO:0000313" key="5">
    <source>
        <dbReference type="EMBL" id="ONN51464.1"/>
    </source>
</evidence>
<reference evidence="5 6" key="1">
    <citation type="submission" date="2015-07" db="EMBL/GenBank/DDBJ databases">
        <title>Acinetobacter yuneri, a novel member of Acinetobacter calcoaceticus-Acinetobacter baumannii complex isolated from clinical specimen.</title>
        <authorList>
            <person name="Yu Y."/>
        </authorList>
    </citation>
    <scope>NUCLEOTIDE SEQUENCE [LARGE SCALE GENOMIC DNA]</scope>
    <source>
        <strain evidence="5 6">A362</strain>
    </source>
</reference>
<dbReference type="GO" id="GO:0055085">
    <property type="term" value="P:transmembrane transport"/>
    <property type="evidence" value="ECO:0007669"/>
    <property type="project" value="UniProtKB-ARBA"/>
</dbReference>
<name>A0A1V2UPT4_9GAMM</name>
<dbReference type="InterPro" id="IPR003593">
    <property type="entry name" value="AAA+_ATPase"/>
</dbReference>
<dbReference type="AlphaFoldDB" id="A0A1V2UPT4"/>
<dbReference type="GO" id="GO:0016887">
    <property type="term" value="F:ATP hydrolysis activity"/>
    <property type="evidence" value="ECO:0007669"/>
    <property type="project" value="InterPro"/>
</dbReference>
<dbReference type="InterPro" id="IPR050319">
    <property type="entry name" value="ABC_transp_ATP-bind"/>
</dbReference>
<dbReference type="EMBL" id="LFZS01000029">
    <property type="protein sequence ID" value="ONN51464.1"/>
    <property type="molecule type" value="Genomic_DNA"/>
</dbReference>
<dbReference type="Gene3D" id="3.40.50.300">
    <property type="entry name" value="P-loop containing nucleotide triphosphate hydrolases"/>
    <property type="match status" value="2"/>
</dbReference>
<protein>
    <submittedName>
        <fullName evidence="5">Microcin ABC transporter ATP-binding protein</fullName>
    </submittedName>
</protein>
<accession>A0A1V2UPT4</accession>
<gene>
    <name evidence="5" type="ORF">AC058_18905</name>
</gene>
<dbReference type="CDD" id="cd03257">
    <property type="entry name" value="ABC_NikE_OppD_transporters"/>
    <property type="match status" value="2"/>
</dbReference>
<dbReference type="NCBIfam" id="NF007739">
    <property type="entry name" value="PRK10419.1"/>
    <property type="match status" value="2"/>
</dbReference>
<feature type="domain" description="ABC transporter" evidence="4">
    <location>
        <begin position="16"/>
        <end position="260"/>
    </location>
</feature>
<evidence type="ECO:0000256" key="2">
    <source>
        <dbReference type="ARBA" id="ARBA00022741"/>
    </source>
</evidence>
<dbReference type="PROSITE" id="PS00211">
    <property type="entry name" value="ABC_TRANSPORTER_1"/>
    <property type="match status" value="2"/>
</dbReference>
<keyword evidence="2" id="KW-0547">Nucleotide-binding</keyword>
<dbReference type="InterPro" id="IPR003439">
    <property type="entry name" value="ABC_transporter-like_ATP-bd"/>
</dbReference>
<dbReference type="Pfam" id="PF08352">
    <property type="entry name" value="oligo_HPY"/>
    <property type="match status" value="1"/>
</dbReference>
<dbReference type="Pfam" id="PF00005">
    <property type="entry name" value="ABC_tran"/>
    <property type="match status" value="2"/>
</dbReference>
<keyword evidence="3 5" id="KW-0067">ATP-binding</keyword>
<feature type="domain" description="ABC transporter" evidence="4">
    <location>
        <begin position="279"/>
        <end position="525"/>
    </location>
</feature>
<dbReference type="InterPro" id="IPR027417">
    <property type="entry name" value="P-loop_NTPase"/>
</dbReference>